<gene>
    <name evidence="1" type="ORF">CHYS00102_LOCUS7302</name>
</gene>
<dbReference type="AlphaFoldDB" id="A0A7S1FNT0"/>
<reference evidence="1" key="1">
    <citation type="submission" date="2021-01" db="EMBL/GenBank/DDBJ databases">
        <authorList>
            <person name="Corre E."/>
            <person name="Pelletier E."/>
            <person name="Niang G."/>
            <person name="Scheremetjew M."/>
            <person name="Finn R."/>
            <person name="Kale V."/>
            <person name="Holt S."/>
            <person name="Cochrane G."/>
            <person name="Meng A."/>
            <person name="Brown T."/>
            <person name="Cohen L."/>
        </authorList>
    </citation>
    <scope>NUCLEOTIDE SEQUENCE</scope>
    <source>
        <strain evidence="1">308</strain>
    </source>
</reference>
<name>A0A7S1FNT0_9STRA</name>
<dbReference type="NCBIfam" id="TIGR02167">
    <property type="entry name" value="Liste_lipo_26"/>
    <property type="match status" value="2"/>
</dbReference>
<evidence type="ECO:0008006" key="2">
    <source>
        <dbReference type="Google" id="ProtNLM"/>
    </source>
</evidence>
<dbReference type="InterPro" id="IPR011889">
    <property type="entry name" value="Liste_lipo_26"/>
</dbReference>
<proteinExistence type="predicted"/>
<protein>
    <recommendedName>
        <fullName evidence="2">BspA family leucine-rich repeat surface protein</fullName>
    </recommendedName>
</protein>
<accession>A0A7S1FNT0</accession>
<organism evidence="1">
    <name type="scientific">Corethron hystrix</name>
    <dbReference type="NCBI Taxonomy" id="216773"/>
    <lineage>
        <taxon>Eukaryota</taxon>
        <taxon>Sar</taxon>
        <taxon>Stramenopiles</taxon>
        <taxon>Ochrophyta</taxon>
        <taxon>Bacillariophyta</taxon>
        <taxon>Coscinodiscophyceae</taxon>
        <taxon>Corethrophycidae</taxon>
        <taxon>Corethrales</taxon>
        <taxon>Corethraceae</taxon>
        <taxon>Corethron</taxon>
    </lineage>
</organism>
<dbReference type="InterPro" id="IPR005046">
    <property type="entry name" value="DUF285"/>
</dbReference>
<dbReference type="Pfam" id="PF03382">
    <property type="entry name" value="DUF285"/>
    <property type="match status" value="2"/>
</dbReference>
<sequence length="437" mass="49586">MPEKEVFCKPPELPSSEYIVTDASASGYSNSQLISMDAENQSSSMVLEGEVRRSQADFMSGVKKLKNMLDRKGKSERLLSKENSEGSVSIDKRNGFFHDQDGNLKWVVLLKELRGAVFVLLLIALPVIIILRRNSFKSNNESLKTAVNLWKVDPDQSSLEYGPISKWSVKEVRDMSYLFYATDFNDDVSPWDVSSTTSMNSMFKMSIFNGDISSWDVGKVVDMKAMFANDKYFNQDLSSWDVSSLKNAAEMFQYCTMFNQDLSSWQTSKFESIAAMFQVTSSFNGDVSLWDTSKVTAMTGTFSDSLFNGDVSSWDTSKVVDMSFLFSGAPFNQDLIYWNVYATTSMVGMFSKSSFNQDIGSWQVSKVENMGYMFNQAQYFNQDISGWDVSAVTKKTEIFYEANYFDCTYDPFFEYYGNDAGNYNATQNYTDATCFDY</sequence>
<dbReference type="EMBL" id="HBFR01010099">
    <property type="protein sequence ID" value="CAD8880117.1"/>
    <property type="molecule type" value="Transcribed_RNA"/>
</dbReference>
<evidence type="ECO:0000313" key="1">
    <source>
        <dbReference type="EMBL" id="CAD8880117.1"/>
    </source>
</evidence>